<evidence type="ECO:0000256" key="2">
    <source>
        <dbReference type="ARBA" id="ARBA00022857"/>
    </source>
</evidence>
<comment type="caution">
    <text evidence="5">The sequence shown here is derived from an EMBL/GenBank/DDBJ whole genome shotgun (WGS) entry which is preliminary data.</text>
</comment>
<dbReference type="Gene3D" id="3.90.25.10">
    <property type="entry name" value="UDP-galactose 4-epimerase, domain 1"/>
    <property type="match status" value="1"/>
</dbReference>
<reference evidence="5 6" key="1">
    <citation type="submission" date="2015-09" db="EMBL/GenBank/DDBJ databases">
        <title>Host preference determinants of Valsa canker pathogens revealed by comparative genomics.</title>
        <authorList>
            <person name="Yin Z."/>
            <person name="Huang L."/>
        </authorList>
    </citation>
    <scope>NUCLEOTIDE SEQUENCE [LARGE SCALE GENOMIC DNA]</scope>
    <source>
        <strain evidence="5 6">YSFL</strain>
    </source>
</reference>
<evidence type="ECO:0000259" key="4">
    <source>
        <dbReference type="Pfam" id="PF05368"/>
    </source>
</evidence>
<evidence type="ECO:0000313" key="5">
    <source>
        <dbReference type="EMBL" id="ROV87604.1"/>
    </source>
</evidence>
<gene>
    <name evidence="5" type="ORF">VSDG_09607</name>
</gene>
<dbReference type="STRING" id="252740.A0A423V9Q8"/>
<protein>
    <recommendedName>
        <fullName evidence="4">NmrA-like domain-containing protein</fullName>
    </recommendedName>
</protein>
<dbReference type="GO" id="GO:0016491">
    <property type="term" value="F:oxidoreductase activity"/>
    <property type="evidence" value="ECO:0007669"/>
    <property type="project" value="UniProtKB-KW"/>
</dbReference>
<dbReference type="SUPFAM" id="SSF51735">
    <property type="entry name" value="NAD(P)-binding Rossmann-fold domains"/>
    <property type="match status" value="1"/>
</dbReference>
<evidence type="ECO:0000256" key="1">
    <source>
        <dbReference type="ARBA" id="ARBA00006328"/>
    </source>
</evidence>
<dbReference type="PANTHER" id="PTHR42748">
    <property type="entry name" value="NITROGEN METABOLITE REPRESSION PROTEIN NMRA FAMILY MEMBER"/>
    <property type="match status" value="1"/>
</dbReference>
<sequence length="321" mass="35764">MALGALSFQPLRIAYALFVCSATGYQGGALVRQLRKLDWEVHATTRDLNSNAALCLRNIGVQLTEGDWDDTQALEASIAGCDKLYLCLMPNWDIPTQEPRQCQTILDIAKAAGVKQVISSTTLGVSMLDDGVAVSTGSFMQRHMVNKKSIEKMVEDAGFDFYTLLRPTFFMANFLEPKIKRYAEIRDQRSWTTSMTPGTDFTLVDHEDIAKFAATAFQHPKEYHRRALGLASDQLKVQEMLDMIAEAAGQPGTIRARFLTDEEVDAQANSSGFSNSHKALRVTSNYVDLKELGEIVPLTSFRDFLEREKEAVVKTFSLTTN</sequence>
<dbReference type="OrthoDB" id="419598at2759"/>
<organism evidence="5 6">
    <name type="scientific">Cytospora chrysosperma</name>
    <name type="common">Cytospora canker fungus</name>
    <name type="synonym">Sphaeria chrysosperma</name>
    <dbReference type="NCBI Taxonomy" id="252740"/>
    <lineage>
        <taxon>Eukaryota</taxon>
        <taxon>Fungi</taxon>
        <taxon>Dikarya</taxon>
        <taxon>Ascomycota</taxon>
        <taxon>Pezizomycotina</taxon>
        <taxon>Sordariomycetes</taxon>
        <taxon>Sordariomycetidae</taxon>
        <taxon>Diaporthales</taxon>
        <taxon>Cytosporaceae</taxon>
        <taxon>Cytospora</taxon>
    </lineage>
</organism>
<dbReference type="EMBL" id="LJZO01000079">
    <property type="protein sequence ID" value="ROV87604.1"/>
    <property type="molecule type" value="Genomic_DNA"/>
</dbReference>
<dbReference type="GO" id="GO:0005634">
    <property type="term" value="C:nucleus"/>
    <property type="evidence" value="ECO:0007669"/>
    <property type="project" value="TreeGrafter"/>
</dbReference>
<dbReference type="InterPro" id="IPR051164">
    <property type="entry name" value="NmrA-like_oxidored"/>
</dbReference>
<dbReference type="PANTHER" id="PTHR42748:SF30">
    <property type="entry name" value="NMRA-LIKE DOMAIN-CONTAINING PROTEIN"/>
    <property type="match status" value="1"/>
</dbReference>
<keyword evidence="2" id="KW-0521">NADP</keyword>
<proteinExistence type="inferred from homology"/>
<evidence type="ECO:0000256" key="3">
    <source>
        <dbReference type="ARBA" id="ARBA00023002"/>
    </source>
</evidence>
<comment type="similarity">
    <text evidence="1">Belongs to the NmrA-type oxidoreductase family.</text>
</comment>
<dbReference type="Proteomes" id="UP000284375">
    <property type="component" value="Unassembled WGS sequence"/>
</dbReference>
<evidence type="ECO:0000313" key="6">
    <source>
        <dbReference type="Proteomes" id="UP000284375"/>
    </source>
</evidence>
<accession>A0A423V9Q8</accession>
<feature type="domain" description="NmrA-like" evidence="4">
    <location>
        <begin position="18"/>
        <end position="251"/>
    </location>
</feature>
<keyword evidence="3" id="KW-0560">Oxidoreductase</keyword>
<name>A0A423V9Q8_CYTCH</name>
<dbReference type="AlphaFoldDB" id="A0A423V9Q8"/>
<keyword evidence="6" id="KW-1185">Reference proteome</keyword>
<dbReference type="Gene3D" id="3.40.50.720">
    <property type="entry name" value="NAD(P)-binding Rossmann-like Domain"/>
    <property type="match status" value="1"/>
</dbReference>
<dbReference type="InterPro" id="IPR036291">
    <property type="entry name" value="NAD(P)-bd_dom_sf"/>
</dbReference>
<dbReference type="Pfam" id="PF05368">
    <property type="entry name" value="NmrA"/>
    <property type="match status" value="1"/>
</dbReference>
<dbReference type="InterPro" id="IPR008030">
    <property type="entry name" value="NmrA-like"/>
</dbReference>